<dbReference type="Proteomes" id="UP001372338">
    <property type="component" value="Unassembled WGS sequence"/>
</dbReference>
<dbReference type="Gene3D" id="3.30.70.260">
    <property type="match status" value="1"/>
</dbReference>
<name>A0AAN9E118_CROPI</name>
<dbReference type="GO" id="GO:0009507">
    <property type="term" value="C:chloroplast"/>
    <property type="evidence" value="ECO:0007669"/>
    <property type="project" value="TreeGrafter"/>
</dbReference>
<dbReference type="PANTHER" id="PTHR21022:SF20">
    <property type="entry name" value="AROGENATE DEHYDRATASE_PREPHENATE DEHYDRATASE 1, CHLOROPLASTIC"/>
    <property type="match status" value="1"/>
</dbReference>
<dbReference type="CDD" id="cd04905">
    <property type="entry name" value="ACT_CM-PDT"/>
    <property type="match status" value="1"/>
</dbReference>
<accession>A0AAN9E118</accession>
<dbReference type="SUPFAM" id="SSF55021">
    <property type="entry name" value="ACT-like"/>
    <property type="match status" value="1"/>
</dbReference>
<dbReference type="GO" id="GO:0009094">
    <property type="term" value="P:L-phenylalanine biosynthetic process"/>
    <property type="evidence" value="ECO:0007669"/>
    <property type="project" value="InterPro"/>
</dbReference>
<evidence type="ECO:0000259" key="1">
    <source>
        <dbReference type="PROSITE" id="PS51671"/>
    </source>
</evidence>
<dbReference type="InterPro" id="IPR002912">
    <property type="entry name" value="ACT_dom"/>
</dbReference>
<reference evidence="2 3" key="1">
    <citation type="submission" date="2024-01" db="EMBL/GenBank/DDBJ databases">
        <title>The genomes of 5 underutilized Papilionoideae crops provide insights into root nodulation and disease resistanc.</title>
        <authorList>
            <person name="Yuan L."/>
        </authorList>
    </citation>
    <scope>NUCLEOTIDE SEQUENCE [LARGE SCALE GENOMIC DNA]</scope>
    <source>
        <strain evidence="2">ZHUSHIDOU_FW_LH</strain>
        <tissue evidence="2">Leaf</tissue>
    </source>
</reference>
<comment type="caution">
    <text evidence="2">The sequence shown here is derived from an EMBL/GenBank/DDBJ whole genome shotgun (WGS) entry which is preliminary data.</text>
</comment>
<keyword evidence="3" id="KW-1185">Reference proteome</keyword>
<feature type="domain" description="ACT" evidence="1">
    <location>
        <begin position="44"/>
        <end position="137"/>
    </location>
</feature>
<sequence>MLVLVGSLVGGVALNCVRDTGAIASCRAAKIYGLDVLAKRIQTSIVFSLEEGPGELFKALAVFAMRNINLSKIESRPLKQRPLRVVDDSNEGSAKYFDYLFYIDFEASMADPRAQYALGHLQVDPSPHQLKNLIFLSLLCLSVIPFNLFV</sequence>
<dbReference type="EMBL" id="JAYWIO010000008">
    <property type="protein sequence ID" value="KAK7243566.1"/>
    <property type="molecule type" value="Genomic_DNA"/>
</dbReference>
<proteinExistence type="predicted"/>
<dbReference type="GO" id="GO:0047769">
    <property type="term" value="F:arogenate dehydratase activity"/>
    <property type="evidence" value="ECO:0007669"/>
    <property type="project" value="TreeGrafter"/>
</dbReference>
<evidence type="ECO:0000313" key="2">
    <source>
        <dbReference type="EMBL" id="KAK7243566.1"/>
    </source>
</evidence>
<dbReference type="AlphaFoldDB" id="A0AAN9E118"/>
<dbReference type="GO" id="GO:0004664">
    <property type="term" value="F:prephenate dehydratase activity"/>
    <property type="evidence" value="ECO:0007669"/>
    <property type="project" value="InterPro"/>
</dbReference>
<gene>
    <name evidence="2" type="ORF">RIF29_38369</name>
</gene>
<dbReference type="InterPro" id="IPR018528">
    <property type="entry name" value="Preph_deHydtase_CS"/>
</dbReference>
<dbReference type="PANTHER" id="PTHR21022">
    <property type="entry name" value="PREPHENATE DEHYDRATASE P PROTEIN"/>
    <property type="match status" value="1"/>
</dbReference>
<evidence type="ECO:0000313" key="3">
    <source>
        <dbReference type="Proteomes" id="UP001372338"/>
    </source>
</evidence>
<dbReference type="PROSITE" id="PS51671">
    <property type="entry name" value="ACT"/>
    <property type="match status" value="1"/>
</dbReference>
<organism evidence="2 3">
    <name type="scientific">Crotalaria pallida</name>
    <name type="common">Smooth rattlebox</name>
    <name type="synonym">Crotalaria striata</name>
    <dbReference type="NCBI Taxonomy" id="3830"/>
    <lineage>
        <taxon>Eukaryota</taxon>
        <taxon>Viridiplantae</taxon>
        <taxon>Streptophyta</taxon>
        <taxon>Embryophyta</taxon>
        <taxon>Tracheophyta</taxon>
        <taxon>Spermatophyta</taxon>
        <taxon>Magnoliopsida</taxon>
        <taxon>eudicotyledons</taxon>
        <taxon>Gunneridae</taxon>
        <taxon>Pentapetalae</taxon>
        <taxon>rosids</taxon>
        <taxon>fabids</taxon>
        <taxon>Fabales</taxon>
        <taxon>Fabaceae</taxon>
        <taxon>Papilionoideae</taxon>
        <taxon>50 kb inversion clade</taxon>
        <taxon>genistoids sensu lato</taxon>
        <taxon>core genistoids</taxon>
        <taxon>Crotalarieae</taxon>
        <taxon>Crotalaria</taxon>
    </lineage>
</organism>
<dbReference type="PROSITE" id="PS00858">
    <property type="entry name" value="PREPHENATE_DEHYDR_2"/>
    <property type="match status" value="1"/>
</dbReference>
<protein>
    <recommendedName>
        <fullName evidence="1">ACT domain-containing protein</fullName>
    </recommendedName>
</protein>
<dbReference type="InterPro" id="IPR045865">
    <property type="entry name" value="ACT-like_dom_sf"/>
</dbReference>